<evidence type="ECO:0000313" key="2">
    <source>
        <dbReference type="Proteomes" id="UP000016801"/>
    </source>
</evidence>
<gene>
    <name evidence="1" type="ORF">CPUR_07838</name>
</gene>
<accession>M1WBZ0</accession>
<dbReference type="HOGENOM" id="CLU_3319997_0_0_1"/>
<comment type="caution">
    <text evidence="1">The sequence shown here is derived from an EMBL/GenBank/DDBJ whole genome shotgun (WGS) entry which is preliminary data.</text>
</comment>
<protein>
    <submittedName>
        <fullName evidence="1">Uncharacterized protein</fullName>
    </submittedName>
</protein>
<organism evidence="1 2">
    <name type="scientific">Claviceps purpurea (strain 20.1)</name>
    <name type="common">Ergot fungus</name>
    <name type="synonym">Sphacelia segetum</name>
    <dbReference type="NCBI Taxonomy" id="1111077"/>
    <lineage>
        <taxon>Eukaryota</taxon>
        <taxon>Fungi</taxon>
        <taxon>Dikarya</taxon>
        <taxon>Ascomycota</taxon>
        <taxon>Pezizomycotina</taxon>
        <taxon>Sordariomycetes</taxon>
        <taxon>Hypocreomycetidae</taxon>
        <taxon>Hypocreales</taxon>
        <taxon>Clavicipitaceae</taxon>
        <taxon>Claviceps</taxon>
    </lineage>
</organism>
<dbReference type="EMBL" id="CAGA01000069">
    <property type="protein sequence ID" value="CCE33910.1"/>
    <property type="molecule type" value="Genomic_DNA"/>
</dbReference>
<sequence>MSSQRPAVTRLSMADSTPSLWGRWERYLVLRSPKMEFGT</sequence>
<dbReference type="Proteomes" id="UP000016801">
    <property type="component" value="Unassembled WGS sequence"/>
</dbReference>
<reference evidence="1 2" key="1">
    <citation type="journal article" date="2013" name="PLoS Genet.">
        <title>Plant-symbiotic fungi as chemical engineers: Multi-genome analysis of the Clavicipitaceae reveals dynamics of alkaloid loci.</title>
        <authorList>
            <person name="Schardl C.L."/>
            <person name="Young C.A."/>
            <person name="Hesse U."/>
            <person name="Amyotte S.G."/>
            <person name="Andreeva K."/>
            <person name="Calie P.J."/>
            <person name="Fleetwood D.J."/>
            <person name="Haws D.C."/>
            <person name="Moore N."/>
            <person name="Oeser B."/>
            <person name="Panaccione D.G."/>
            <person name="Schweri K.K."/>
            <person name="Voisey C.R."/>
            <person name="Farman M.L."/>
            <person name="Jaromczyk J.W."/>
            <person name="Roe B.A."/>
            <person name="O'Sullivan D.M."/>
            <person name="Scott B."/>
            <person name="Tudzynski P."/>
            <person name="An Z."/>
            <person name="Arnaoudova E.G."/>
            <person name="Bullock C.T."/>
            <person name="Charlton N.D."/>
            <person name="Chen L."/>
            <person name="Cox M."/>
            <person name="Dinkins R.D."/>
            <person name="Florea S."/>
            <person name="Glenn A.E."/>
            <person name="Gordon A."/>
            <person name="Gueldener U."/>
            <person name="Harris D.R."/>
            <person name="Hollin W."/>
            <person name="Jaromczyk J."/>
            <person name="Johnson R.D."/>
            <person name="Khan A.K."/>
            <person name="Leistner E."/>
            <person name="Leuchtmann A."/>
            <person name="Li C."/>
            <person name="Liu J."/>
            <person name="Liu J."/>
            <person name="Liu M."/>
            <person name="Mace W."/>
            <person name="Machado C."/>
            <person name="Nagabhyru P."/>
            <person name="Pan J."/>
            <person name="Schmid J."/>
            <person name="Sugawara K."/>
            <person name="Steiner U."/>
            <person name="Takach J.E."/>
            <person name="Tanaka E."/>
            <person name="Webb J.S."/>
            <person name="Wilson E.V."/>
            <person name="Wiseman J.L."/>
            <person name="Yoshida R."/>
            <person name="Zeng Z."/>
        </authorList>
    </citation>
    <scope>NUCLEOTIDE SEQUENCE [LARGE SCALE GENOMIC DNA]</scope>
    <source>
        <strain evidence="1 2">20.1</strain>
    </source>
</reference>
<keyword evidence="2" id="KW-1185">Reference proteome</keyword>
<name>M1WBZ0_CLAP2</name>
<proteinExistence type="predicted"/>
<dbReference type="VEuPathDB" id="FungiDB:CPUR_07838"/>
<dbReference type="AlphaFoldDB" id="M1WBZ0"/>
<evidence type="ECO:0000313" key="1">
    <source>
        <dbReference type="EMBL" id="CCE33910.1"/>
    </source>
</evidence>